<dbReference type="PANTHER" id="PTHR33371:SF17">
    <property type="entry name" value="MCE-FAMILY PROTEIN MCE1B"/>
    <property type="match status" value="1"/>
</dbReference>
<evidence type="ECO:0000256" key="1">
    <source>
        <dbReference type="SAM" id="Phobius"/>
    </source>
</evidence>
<dbReference type="InterPro" id="IPR024516">
    <property type="entry name" value="Mce_C"/>
</dbReference>
<evidence type="ECO:0000259" key="3">
    <source>
        <dbReference type="Pfam" id="PF11887"/>
    </source>
</evidence>
<keyword evidence="1" id="KW-1133">Transmembrane helix</keyword>
<feature type="domain" description="Mce/MlaD" evidence="2">
    <location>
        <begin position="37"/>
        <end position="112"/>
    </location>
</feature>
<dbReference type="InterPro" id="IPR003399">
    <property type="entry name" value="Mce/MlaD"/>
</dbReference>
<proteinExistence type="predicted"/>
<dbReference type="GO" id="GO:0005576">
    <property type="term" value="C:extracellular region"/>
    <property type="evidence" value="ECO:0007669"/>
    <property type="project" value="TreeGrafter"/>
</dbReference>
<protein>
    <submittedName>
        <fullName evidence="4">Mammalian cell entry protein</fullName>
    </submittedName>
</protein>
<reference evidence="4 5" key="1">
    <citation type="submission" date="2014-07" db="EMBL/GenBank/DDBJ databases">
        <title>Genome Sequence of Rhodococcus opacus Strain R7, a Biodegrader of Mono- and Polycyclic Aromatic Hydrocarbons.</title>
        <authorList>
            <person name="Di Gennaro P."/>
            <person name="Zampolli J."/>
            <person name="Presti I."/>
            <person name="Cappelletti M."/>
            <person name="D'Ursi P."/>
            <person name="Orro A."/>
            <person name="Mezzelani A."/>
            <person name="Milanesi L."/>
        </authorList>
    </citation>
    <scope>NUCLEOTIDE SEQUENCE [LARGE SCALE GENOMIC DNA]</scope>
    <source>
        <strain evidence="4 5">R7</strain>
    </source>
</reference>
<organism evidence="4 5">
    <name type="scientific">Rhodococcus opacus</name>
    <name type="common">Nocardia opaca</name>
    <dbReference type="NCBI Taxonomy" id="37919"/>
    <lineage>
        <taxon>Bacteria</taxon>
        <taxon>Bacillati</taxon>
        <taxon>Actinomycetota</taxon>
        <taxon>Actinomycetes</taxon>
        <taxon>Mycobacteriales</taxon>
        <taxon>Nocardiaceae</taxon>
        <taxon>Rhodococcus</taxon>
    </lineage>
</organism>
<dbReference type="RefSeq" id="WP_128638288.1">
    <property type="nucleotide sequence ID" value="NZ_CP008947.1"/>
</dbReference>
<keyword evidence="1" id="KW-0472">Membrane</keyword>
<evidence type="ECO:0000313" key="5">
    <source>
        <dbReference type="Proteomes" id="UP000028488"/>
    </source>
</evidence>
<dbReference type="Pfam" id="PF02470">
    <property type="entry name" value="MlaD"/>
    <property type="match status" value="1"/>
</dbReference>
<dbReference type="InterPro" id="IPR005693">
    <property type="entry name" value="Mce"/>
</dbReference>
<dbReference type="eggNOG" id="COG1463">
    <property type="taxonomic scope" value="Bacteria"/>
</dbReference>
<dbReference type="Pfam" id="PF11887">
    <property type="entry name" value="Mce4_CUP1"/>
    <property type="match status" value="1"/>
</dbReference>
<sequence length="340" mass="36828">MKISATATKLAIFSIVMVLFTAAVVIVFGQFRFGSERQYSAVFDDVSGLRDNEFVRVAGVEVGKVTSVDVREDSTAMVTFALTKNVPLTESTRAAVKFSNLIGDHYLELVEGSGPLTPLAEGDTIPVERTVPALDLDALINGFRPLFKALDPEQVNALSTSLVDVFQGQGGTIDHFLQQAGQLTSVLADRDQLIGAVIGNLNTLLGTVDRRNAEFNQGIDQLQQLVTRLGEQSDPLGDALVHIDDASNSMAALLESTRPDLKEDITQAGRLSDQVVADQDYINWAFNSLPAAYNKLSRLGLFGDFFTFYLCDVQLKVNGPNGDPVYIPIVGQRAGRCTPQ</sequence>
<feature type="transmembrane region" description="Helical" evidence="1">
    <location>
        <begin position="12"/>
        <end position="31"/>
    </location>
</feature>
<dbReference type="AlphaFoldDB" id="A0A076EDQ8"/>
<name>A0A076EDQ8_RHOOP</name>
<feature type="domain" description="Mammalian cell entry C-terminal" evidence="3">
    <location>
        <begin position="117"/>
        <end position="331"/>
    </location>
</feature>
<keyword evidence="1" id="KW-0812">Transmembrane</keyword>
<dbReference type="PANTHER" id="PTHR33371">
    <property type="entry name" value="INTERMEMBRANE PHOSPHOLIPID TRANSPORT SYSTEM BINDING PROTEIN MLAD-RELATED"/>
    <property type="match status" value="1"/>
</dbReference>
<evidence type="ECO:0000259" key="2">
    <source>
        <dbReference type="Pfam" id="PF02470"/>
    </source>
</evidence>
<dbReference type="Proteomes" id="UP000028488">
    <property type="component" value="Chromosome"/>
</dbReference>
<dbReference type="EMBL" id="CP008947">
    <property type="protein sequence ID" value="AII03247.1"/>
    <property type="molecule type" value="Genomic_DNA"/>
</dbReference>
<dbReference type="GO" id="GO:0051701">
    <property type="term" value="P:biological process involved in interaction with host"/>
    <property type="evidence" value="ECO:0007669"/>
    <property type="project" value="TreeGrafter"/>
</dbReference>
<gene>
    <name evidence="4" type="ORF">EP51_00665</name>
</gene>
<accession>A0A076EDQ8</accession>
<dbReference type="InterPro" id="IPR052336">
    <property type="entry name" value="MlaD_Phospholipid_Transporter"/>
</dbReference>
<evidence type="ECO:0000313" key="4">
    <source>
        <dbReference type="EMBL" id="AII03247.1"/>
    </source>
</evidence>
<dbReference type="NCBIfam" id="TIGR00996">
    <property type="entry name" value="Mtu_fam_mce"/>
    <property type="match status" value="1"/>
</dbReference>